<keyword evidence="1" id="KW-1133">Transmembrane helix</keyword>
<dbReference type="AlphaFoldDB" id="A0A7X8TQW2"/>
<organism evidence="2 3">
    <name type="scientific">Vibrio agarilyticus</name>
    <dbReference type="NCBI Taxonomy" id="2726741"/>
    <lineage>
        <taxon>Bacteria</taxon>
        <taxon>Pseudomonadati</taxon>
        <taxon>Pseudomonadota</taxon>
        <taxon>Gammaproteobacteria</taxon>
        <taxon>Vibrionales</taxon>
        <taxon>Vibrionaceae</taxon>
        <taxon>Vibrio</taxon>
    </lineage>
</organism>
<evidence type="ECO:0000256" key="1">
    <source>
        <dbReference type="SAM" id="Phobius"/>
    </source>
</evidence>
<evidence type="ECO:0000313" key="2">
    <source>
        <dbReference type="EMBL" id="NLS13110.1"/>
    </source>
</evidence>
<name>A0A7X8TQW2_9VIBR</name>
<protein>
    <submittedName>
        <fullName evidence="2">DUF2850 domain-containing protein</fullName>
    </submittedName>
</protein>
<proteinExistence type="predicted"/>
<reference evidence="2 3" key="1">
    <citation type="submission" date="2020-04" db="EMBL/GenBank/DDBJ databases">
        <title>Vibrio sp. SM6, a novel species isolated from seawater.</title>
        <authorList>
            <person name="Wang X."/>
        </authorList>
    </citation>
    <scope>NUCLEOTIDE SEQUENCE [LARGE SCALE GENOMIC DNA]</scope>
    <source>
        <strain evidence="2 3">SM6</strain>
    </source>
</reference>
<dbReference type="Pfam" id="PF11012">
    <property type="entry name" value="DUF2850"/>
    <property type="match status" value="1"/>
</dbReference>
<keyword evidence="3" id="KW-1185">Reference proteome</keyword>
<accession>A0A7X8TQW2</accession>
<evidence type="ECO:0000313" key="3">
    <source>
        <dbReference type="Proteomes" id="UP000535589"/>
    </source>
</evidence>
<feature type="transmembrane region" description="Helical" evidence="1">
    <location>
        <begin position="25"/>
        <end position="42"/>
    </location>
</feature>
<keyword evidence="1" id="KW-0472">Membrane</keyword>
<dbReference type="EMBL" id="JABAIK010000008">
    <property type="protein sequence ID" value="NLS13110.1"/>
    <property type="molecule type" value="Genomic_DNA"/>
</dbReference>
<gene>
    <name evidence="2" type="ORF">HGP28_09435</name>
</gene>
<dbReference type="InterPro" id="IPR021271">
    <property type="entry name" value="DUF2850"/>
</dbReference>
<comment type="caution">
    <text evidence="2">The sequence shown here is derived from an EMBL/GenBank/DDBJ whole genome shotgun (WGS) entry which is preliminary data.</text>
</comment>
<dbReference type="Proteomes" id="UP000535589">
    <property type="component" value="Unassembled WGS sequence"/>
</dbReference>
<dbReference type="RefSeq" id="WP_168836209.1">
    <property type="nucleotide sequence ID" value="NZ_JABAIK010000008.1"/>
</dbReference>
<keyword evidence="1" id="KW-0812">Transmembrane</keyword>
<sequence length="138" mass="15849">MALSSNKNSDNAVPPLRRTQSVERVLMLVAALGTLLVVFLYADLINQWLKPNPNDNVLIYGRWVEQEVAPYQADEFHLSEQGVVMNGHRIASQFEFDGEYLQYHAGGVLQRYQFLSKDLKEIKLLSDGHYRPVFRRSP</sequence>